<feature type="binding site" evidence="2">
    <location>
        <position position="124"/>
    </location>
    <ligand>
        <name>substrate</name>
    </ligand>
</feature>
<gene>
    <name evidence="4" type="ORF">E6C60_1136</name>
</gene>
<dbReference type="InterPro" id="IPR029058">
    <property type="entry name" value="AB_hydrolase_fold"/>
</dbReference>
<feature type="active site" description="Charge relay system" evidence="1">
    <location>
        <position position="328"/>
    </location>
</feature>
<proteinExistence type="predicted"/>
<dbReference type="Proteomes" id="UP000300879">
    <property type="component" value="Chromosome"/>
</dbReference>
<reference evidence="4 5" key="1">
    <citation type="submission" date="2019-05" db="EMBL/GenBank/DDBJ databases">
        <authorList>
            <person name="Chen C."/>
        </authorList>
    </citation>
    <scope>NUCLEOTIDE SEQUENCE [LARGE SCALE GENOMIC DNA]</scope>
    <source>
        <strain evidence="4 5">HB172198</strain>
    </source>
</reference>
<evidence type="ECO:0000256" key="1">
    <source>
        <dbReference type="PIRSR" id="PIRSR639069-1"/>
    </source>
</evidence>
<sequence length="347" mass="38048">MLGDVRGSAALKAAASCSTSNRQHKGAYEIIMNTISLRKIELENCSPIPTMDESRLNRFWDEQLARHEERPLEVTIAGEDTPYPGMKVNKVTYKGFDETSVHAWHIAPVQAETNAPCVVTFPGYTMDRGFPERYAHYLLLGWHVLAVDVRGQSGETGSLLPLDSGIARGWITQGIMEAERSYYMAVTIDAVRAVKVAAGLPGVDAKRIATAGGSQGGGLAFISGALSPLVAAVAADIPNLCRMDYGVLHSTSSLTEVAQYIKRYPDRLEAVLSSLAHFDMLNLAPRLKVPVMVSVGWKDTVCMPETIYAAYNRVQSPKEIRDYPFSGHEVSEHQKREAVVFLQKHLG</sequence>
<dbReference type="PANTHER" id="PTHR40111:SF1">
    <property type="entry name" value="CEPHALOSPORIN-C DEACETYLASE"/>
    <property type="match status" value="1"/>
</dbReference>
<dbReference type="GO" id="GO:0052689">
    <property type="term" value="F:carboxylic ester hydrolase activity"/>
    <property type="evidence" value="ECO:0007669"/>
    <property type="project" value="TreeGrafter"/>
</dbReference>
<protein>
    <submittedName>
        <fullName evidence="4">Acetyl xylan esterase (AXE1)</fullName>
    </submittedName>
</protein>
<dbReference type="SUPFAM" id="SSF53474">
    <property type="entry name" value="alpha/beta-Hydrolases"/>
    <property type="match status" value="1"/>
</dbReference>
<organism evidence="4 5">
    <name type="scientific">Paenibacillus algicola</name>
    <dbReference type="NCBI Taxonomy" id="2565926"/>
    <lineage>
        <taxon>Bacteria</taxon>
        <taxon>Bacillati</taxon>
        <taxon>Bacillota</taxon>
        <taxon>Bacilli</taxon>
        <taxon>Bacillales</taxon>
        <taxon>Paenibacillaceae</taxon>
        <taxon>Paenibacillus</taxon>
    </lineage>
</organism>
<evidence type="ECO:0000259" key="3">
    <source>
        <dbReference type="Pfam" id="PF05448"/>
    </source>
</evidence>
<feature type="active site" description="Nucleophile" evidence="1">
    <location>
        <position position="214"/>
    </location>
</feature>
<dbReference type="GO" id="GO:0005976">
    <property type="term" value="P:polysaccharide metabolic process"/>
    <property type="evidence" value="ECO:0007669"/>
    <property type="project" value="TreeGrafter"/>
</dbReference>
<evidence type="ECO:0000313" key="5">
    <source>
        <dbReference type="Proteomes" id="UP000300879"/>
    </source>
</evidence>
<evidence type="ECO:0000256" key="2">
    <source>
        <dbReference type="PIRSR" id="PIRSR639069-2"/>
    </source>
</evidence>
<dbReference type="AlphaFoldDB" id="A0A4V1G3N9"/>
<dbReference type="PANTHER" id="PTHR40111">
    <property type="entry name" value="CEPHALOSPORIN-C DEACETYLASE"/>
    <property type="match status" value="1"/>
</dbReference>
<feature type="active site" description="Charge relay system" evidence="1">
    <location>
        <position position="299"/>
    </location>
</feature>
<feature type="domain" description="Acetyl xylan esterase" evidence="3">
    <location>
        <begin position="53"/>
        <end position="344"/>
    </location>
</feature>
<dbReference type="InterPro" id="IPR008391">
    <property type="entry name" value="AXE1_dom"/>
</dbReference>
<dbReference type="Gene3D" id="3.40.50.1820">
    <property type="entry name" value="alpha/beta hydrolase"/>
    <property type="match status" value="1"/>
</dbReference>
<name>A0A4V1G3N9_9BACL</name>
<dbReference type="InterPro" id="IPR039069">
    <property type="entry name" value="CE7"/>
</dbReference>
<keyword evidence="5" id="KW-1185">Reference proteome</keyword>
<dbReference type="KEGG" id="palo:E6C60_1136"/>
<evidence type="ECO:0000313" key="4">
    <source>
        <dbReference type="EMBL" id="QCT01854.1"/>
    </source>
</evidence>
<dbReference type="EMBL" id="CP040396">
    <property type="protein sequence ID" value="QCT01854.1"/>
    <property type="molecule type" value="Genomic_DNA"/>
</dbReference>
<accession>A0A4V1G3N9</accession>
<dbReference type="Pfam" id="PF05448">
    <property type="entry name" value="AXE1"/>
    <property type="match status" value="1"/>
</dbReference>